<dbReference type="InterPro" id="IPR002347">
    <property type="entry name" value="SDR_fam"/>
</dbReference>
<evidence type="ECO:0000259" key="3">
    <source>
        <dbReference type="SMART" id="SM00822"/>
    </source>
</evidence>
<dbReference type="FunFam" id="3.40.50.720:FF:000084">
    <property type="entry name" value="Short-chain dehydrogenase reductase"/>
    <property type="match status" value="1"/>
</dbReference>
<dbReference type="Gene3D" id="3.40.50.720">
    <property type="entry name" value="NAD(P)-binding Rossmann-like Domain"/>
    <property type="match status" value="1"/>
</dbReference>
<evidence type="ECO:0000313" key="5">
    <source>
        <dbReference type="Proteomes" id="UP000657592"/>
    </source>
</evidence>
<dbReference type="PANTHER" id="PTHR42760:SF122">
    <property type="entry name" value="NAD(P)-BINDING PROTEIN"/>
    <property type="match status" value="1"/>
</dbReference>
<comment type="caution">
    <text evidence="4">The sequence shown here is derived from an EMBL/GenBank/DDBJ whole genome shotgun (WGS) entry which is preliminary data.</text>
</comment>
<keyword evidence="2" id="KW-0560">Oxidoreductase</keyword>
<dbReference type="PRINTS" id="PR00080">
    <property type="entry name" value="SDRFAMILY"/>
</dbReference>
<dbReference type="AlphaFoldDB" id="A0A917IFA3"/>
<dbReference type="SUPFAM" id="SSF51735">
    <property type="entry name" value="NAD(P)-binding Rossmann-fold domains"/>
    <property type="match status" value="1"/>
</dbReference>
<dbReference type="PANTHER" id="PTHR42760">
    <property type="entry name" value="SHORT-CHAIN DEHYDROGENASES/REDUCTASES FAMILY MEMBER"/>
    <property type="match status" value="1"/>
</dbReference>
<dbReference type="GO" id="GO:0048038">
    <property type="term" value="F:quinone binding"/>
    <property type="evidence" value="ECO:0007669"/>
    <property type="project" value="TreeGrafter"/>
</dbReference>
<dbReference type="InterPro" id="IPR057326">
    <property type="entry name" value="KR_dom"/>
</dbReference>
<dbReference type="RefSeq" id="WP_188756549.1">
    <property type="nucleotide sequence ID" value="NZ_BMJY01000012.1"/>
</dbReference>
<accession>A0A917IFA3</accession>
<dbReference type="Pfam" id="PF13561">
    <property type="entry name" value="adh_short_C2"/>
    <property type="match status" value="1"/>
</dbReference>
<organism evidence="4 5">
    <name type="scientific">Microbacterium album</name>
    <dbReference type="NCBI Taxonomy" id="2053191"/>
    <lineage>
        <taxon>Bacteria</taxon>
        <taxon>Bacillati</taxon>
        <taxon>Actinomycetota</taxon>
        <taxon>Actinomycetes</taxon>
        <taxon>Micrococcales</taxon>
        <taxon>Microbacteriaceae</taxon>
        <taxon>Microbacterium</taxon>
    </lineage>
</organism>
<gene>
    <name evidence="4" type="ORF">GCM10010921_24140</name>
</gene>
<dbReference type="CDD" id="cd05233">
    <property type="entry name" value="SDR_c"/>
    <property type="match status" value="1"/>
</dbReference>
<dbReference type="PRINTS" id="PR00081">
    <property type="entry name" value="GDHRDH"/>
</dbReference>
<dbReference type="InterPro" id="IPR020904">
    <property type="entry name" value="Sc_DH/Rdtase_CS"/>
</dbReference>
<feature type="domain" description="Ketoreductase" evidence="3">
    <location>
        <begin position="6"/>
        <end position="193"/>
    </location>
</feature>
<protein>
    <submittedName>
        <fullName evidence="4">Short-chain dehydrogenase</fullName>
    </submittedName>
</protein>
<dbReference type="SMART" id="SM00822">
    <property type="entry name" value="PKS_KR"/>
    <property type="match status" value="1"/>
</dbReference>
<reference evidence="4" key="1">
    <citation type="journal article" date="2014" name="Int. J. Syst. Evol. Microbiol.">
        <title>Complete genome sequence of Corynebacterium casei LMG S-19264T (=DSM 44701T), isolated from a smear-ripened cheese.</title>
        <authorList>
            <consortium name="US DOE Joint Genome Institute (JGI-PGF)"/>
            <person name="Walter F."/>
            <person name="Albersmeier A."/>
            <person name="Kalinowski J."/>
            <person name="Ruckert C."/>
        </authorList>
    </citation>
    <scope>NUCLEOTIDE SEQUENCE</scope>
    <source>
        <strain evidence="4">CGMCC 1.15794</strain>
    </source>
</reference>
<dbReference type="InterPro" id="IPR036291">
    <property type="entry name" value="NAD(P)-bd_dom_sf"/>
</dbReference>
<sequence>MNLQDEVVVITGGASGIGLATAKLSAKEGALVAILDRNLDAAKAAVKELPRPERHIAVGVDVSDSNSVEVAFATVLSRYGRIDVLCNNAGFGFRGSIEETPEEAWDQLMAVNLKGVFLCSRAAMPALKKTKGRIVNTSSYTAQMGIADRAAYVASKGGVSALTRAMALDHIADGVRVNAVAPGTVNSPYFADMVQKSEDPQGLLDSLNGRAPMGRMGEPEEIAEGIVWLASKRSAFATGSVVTLDGGTSIWGR</sequence>
<evidence type="ECO:0000256" key="2">
    <source>
        <dbReference type="ARBA" id="ARBA00023002"/>
    </source>
</evidence>
<name>A0A917IFA3_9MICO</name>
<dbReference type="Proteomes" id="UP000657592">
    <property type="component" value="Unassembled WGS sequence"/>
</dbReference>
<keyword evidence="5" id="KW-1185">Reference proteome</keyword>
<comment type="similarity">
    <text evidence="1">Belongs to the short-chain dehydrogenases/reductases (SDR) family.</text>
</comment>
<proteinExistence type="inferred from homology"/>
<evidence type="ECO:0000256" key="1">
    <source>
        <dbReference type="ARBA" id="ARBA00006484"/>
    </source>
</evidence>
<dbReference type="GO" id="GO:0006633">
    <property type="term" value="P:fatty acid biosynthetic process"/>
    <property type="evidence" value="ECO:0007669"/>
    <property type="project" value="TreeGrafter"/>
</dbReference>
<dbReference type="PROSITE" id="PS00061">
    <property type="entry name" value="ADH_SHORT"/>
    <property type="match status" value="1"/>
</dbReference>
<evidence type="ECO:0000313" key="4">
    <source>
        <dbReference type="EMBL" id="GGH47424.1"/>
    </source>
</evidence>
<dbReference type="NCBIfam" id="NF004791">
    <property type="entry name" value="PRK06138.1"/>
    <property type="match status" value="1"/>
</dbReference>
<dbReference type="GO" id="GO:0016616">
    <property type="term" value="F:oxidoreductase activity, acting on the CH-OH group of donors, NAD or NADP as acceptor"/>
    <property type="evidence" value="ECO:0007669"/>
    <property type="project" value="TreeGrafter"/>
</dbReference>
<reference evidence="4" key="2">
    <citation type="submission" date="2020-09" db="EMBL/GenBank/DDBJ databases">
        <authorList>
            <person name="Sun Q."/>
            <person name="Zhou Y."/>
        </authorList>
    </citation>
    <scope>NUCLEOTIDE SEQUENCE</scope>
    <source>
        <strain evidence="4">CGMCC 1.15794</strain>
    </source>
</reference>
<dbReference type="EMBL" id="BMJY01000012">
    <property type="protein sequence ID" value="GGH47424.1"/>
    <property type="molecule type" value="Genomic_DNA"/>
</dbReference>